<reference evidence="15 16" key="1">
    <citation type="submission" date="2016-02" db="EMBL/GenBank/DDBJ databases">
        <title>Complete genome of Sinomonas atrocyanea KCTC 3377.</title>
        <authorList>
            <person name="Kim K.M."/>
        </authorList>
    </citation>
    <scope>NUCLEOTIDE SEQUENCE [LARGE SCALE GENOMIC DNA]</scope>
    <source>
        <strain evidence="15 16">KCTC 3377</strain>
    </source>
</reference>
<comment type="cofactor">
    <cofactor evidence="12">
        <name>Mn(2+)</name>
        <dbReference type="ChEBI" id="CHEBI:29035"/>
    </cofactor>
    <cofactor evidence="12">
        <name>Mg(2+)</name>
        <dbReference type="ChEBI" id="CHEBI:18420"/>
    </cofactor>
    <text evidence="12">Manganese or magnesium. Binds 1 divalent metal ion per monomer in the absence of substrate. May bind a second metal ion after substrate binding.</text>
</comment>
<dbReference type="PANTHER" id="PTHR10954:SF18">
    <property type="entry name" value="RIBONUCLEASE HII"/>
    <property type="match status" value="1"/>
</dbReference>
<dbReference type="KEGG" id="satk:SA2016_2384"/>
<dbReference type="Pfam" id="PF01351">
    <property type="entry name" value="RNase_HII"/>
    <property type="match status" value="1"/>
</dbReference>
<feature type="binding site" evidence="12">
    <location>
        <position position="137"/>
    </location>
    <ligand>
        <name>a divalent metal cation</name>
        <dbReference type="ChEBI" id="CHEBI:60240"/>
    </ligand>
</feature>
<dbReference type="GO" id="GO:0003723">
    <property type="term" value="F:RNA binding"/>
    <property type="evidence" value="ECO:0007669"/>
    <property type="project" value="UniProtKB-UniRule"/>
</dbReference>
<keyword evidence="11" id="KW-0464">Manganese</keyword>
<comment type="similarity">
    <text evidence="5 13">Belongs to the RNase HII family.</text>
</comment>
<dbReference type="Proteomes" id="UP000070134">
    <property type="component" value="Chromosome"/>
</dbReference>
<dbReference type="OrthoDB" id="9803420at2"/>
<dbReference type="InterPro" id="IPR012337">
    <property type="entry name" value="RNaseH-like_sf"/>
</dbReference>
<keyword evidence="6" id="KW-0963">Cytoplasm</keyword>
<evidence type="ECO:0000256" key="7">
    <source>
        <dbReference type="ARBA" id="ARBA00022722"/>
    </source>
</evidence>
<dbReference type="PATRIC" id="fig|37927.3.peg.2454"/>
<dbReference type="PROSITE" id="PS51975">
    <property type="entry name" value="RNASE_H_2"/>
    <property type="match status" value="1"/>
</dbReference>
<dbReference type="GO" id="GO:0005737">
    <property type="term" value="C:cytoplasm"/>
    <property type="evidence" value="ECO:0007669"/>
    <property type="project" value="UniProtKB-SubCell"/>
</dbReference>
<dbReference type="InterPro" id="IPR036397">
    <property type="entry name" value="RNaseH_sf"/>
</dbReference>
<keyword evidence="16" id="KW-1185">Reference proteome</keyword>
<evidence type="ECO:0000256" key="6">
    <source>
        <dbReference type="ARBA" id="ARBA00022490"/>
    </source>
</evidence>
<dbReference type="STRING" id="37927.SA2016_2384"/>
<dbReference type="RefSeq" id="WP_066498257.1">
    <property type="nucleotide sequence ID" value="NZ_BJMO01000058.1"/>
</dbReference>
<dbReference type="CDD" id="cd07182">
    <property type="entry name" value="RNase_HII_bacteria_HII_like"/>
    <property type="match status" value="1"/>
</dbReference>
<dbReference type="Gene3D" id="3.30.420.10">
    <property type="entry name" value="Ribonuclease H-like superfamily/Ribonuclease H"/>
    <property type="match status" value="1"/>
</dbReference>
<protein>
    <recommendedName>
        <fullName evidence="13">Ribonuclease</fullName>
        <ecNumber evidence="13">3.1.26.4</ecNumber>
    </recommendedName>
</protein>
<evidence type="ECO:0000256" key="2">
    <source>
        <dbReference type="ARBA" id="ARBA00001946"/>
    </source>
</evidence>
<sequence length="265" mass="28008">MSTRIAAGARAPRPRRATAPTLRFVNRLAQAYGPLIAGCDEVGRGALAGPVSVGIVVVDARRVVTRTVLRDSKLLTPERRVELVPMIQAWAVGAAVGHAGAEEIDEVGLMEALRRAGHRALAEVAAAGVVPDAVHLDGNYDWLSRGGQGSLFDEPDAGPLLPVQTTIKADLACQAVAAASILAKVARDGLMVQYGTEDPRFGWAVNKGYATPEHRAALLEHGPTVLHRRSWRLGTADADTEDEIEAAAQERAAAAEDLDGRKIGL</sequence>
<evidence type="ECO:0000256" key="10">
    <source>
        <dbReference type="ARBA" id="ARBA00022801"/>
    </source>
</evidence>
<dbReference type="InterPro" id="IPR022898">
    <property type="entry name" value="RNase_HII"/>
</dbReference>
<evidence type="ECO:0000256" key="9">
    <source>
        <dbReference type="ARBA" id="ARBA00022759"/>
    </source>
</evidence>
<dbReference type="EC" id="3.1.26.4" evidence="13"/>
<organism evidence="15 16">
    <name type="scientific">Sinomonas atrocyanea</name>
    <dbReference type="NCBI Taxonomy" id="37927"/>
    <lineage>
        <taxon>Bacteria</taxon>
        <taxon>Bacillati</taxon>
        <taxon>Actinomycetota</taxon>
        <taxon>Actinomycetes</taxon>
        <taxon>Micrococcales</taxon>
        <taxon>Micrococcaceae</taxon>
        <taxon>Sinomonas</taxon>
    </lineage>
</organism>
<dbReference type="GO" id="GO:0046872">
    <property type="term" value="F:metal ion binding"/>
    <property type="evidence" value="ECO:0007669"/>
    <property type="project" value="UniProtKB-KW"/>
</dbReference>
<evidence type="ECO:0000259" key="14">
    <source>
        <dbReference type="PROSITE" id="PS51975"/>
    </source>
</evidence>
<feature type="binding site" evidence="12">
    <location>
        <position position="41"/>
    </location>
    <ligand>
        <name>a divalent metal cation</name>
        <dbReference type="ChEBI" id="CHEBI:60240"/>
    </ligand>
</feature>
<evidence type="ECO:0000256" key="12">
    <source>
        <dbReference type="PROSITE-ProRule" id="PRU01319"/>
    </source>
</evidence>
<evidence type="ECO:0000256" key="5">
    <source>
        <dbReference type="ARBA" id="ARBA00007383"/>
    </source>
</evidence>
<dbReference type="SUPFAM" id="SSF53098">
    <property type="entry name" value="Ribonuclease H-like"/>
    <property type="match status" value="1"/>
</dbReference>
<evidence type="ECO:0000313" key="16">
    <source>
        <dbReference type="Proteomes" id="UP000070134"/>
    </source>
</evidence>
<comment type="cofactor">
    <cofactor evidence="2">
        <name>Mg(2+)</name>
        <dbReference type="ChEBI" id="CHEBI:18420"/>
    </cofactor>
</comment>
<dbReference type="GO" id="GO:0043137">
    <property type="term" value="P:DNA replication, removal of RNA primer"/>
    <property type="evidence" value="ECO:0007669"/>
    <property type="project" value="TreeGrafter"/>
</dbReference>
<dbReference type="PANTHER" id="PTHR10954">
    <property type="entry name" value="RIBONUCLEASE H2 SUBUNIT A"/>
    <property type="match status" value="1"/>
</dbReference>
<dbReference type="NCBIfam" id="NF000595">
    <property type="entry name" value="PRK00015.1-3"/>
    <property type="match status" value="1"/>
</dbReference>
<feature type="domain" description="RNase H type-2" evidence="14">
    <location>
        <begin position="34"/>
        <end position="243"/>
    </location>
</feature>
<evidence type="ECO:0000256" key="11">
    <source>
        <dbReference type="ARBA" id="ARBA00023211"/>
    </source>
</evidence>
<keyword evidence="8 12" id="KW-0479">Metal-binding</keyword>
<dbReference type="GO" id="GO:0006298">
    <property type="term" value="P:mismatch repair"/>
    <property type="evidence" value="ECO:0007669"/>
    <property type="project" value="TreeGrafter"/>
</dbReference>
<evidence type="ECO:0000256" key="4">
    <source>
        <dbReference type="ARBA" id="ARBA00004496"/>
    </source>
</evidence>
<comment type="subcellular location">
    <subcellularLocation>
        <location evidence="4">Cytoplasm</location>
    </subcellularLocation>
</comment>
<proteinExistence type="inferred from homology"/>
<evidence type="ECO:0000256" key="8">
    <source>
        <dbReference type="ARBA" id="ARBA00022723"/>
    </source>
</evidence>
<dbReference type="GO" id="GO:0004523">
    <property type="term" value="F:RNA-DNA hybrid ribonuclease activity"/>
    <property type="evidence" value="ECO:0007669"/>
    <property type="project" value="UniProtKB-UniRule"/>
</dbReference>
<evidence type="ECO:0000256" key="13">
    <source>
        <dbReference type="RuleBase" id="RU003515"/>
    </source>
</evidence>
<dbReference type="InterPro" id="IPR024567">
    <property type="entry name" value="RNase_HII/HIII_dom"/>
</dbReference>
<feature type="binding site" evidence="12">
    <location>
        <position position="40"/>
    </location>
    <ligand>
        <name>a divalent metal cation</name>
        <dbReference type="ChEBI" id="CHEBI:60240"/>
    </ligand>
</feature>
<name>A0A127A168_9MICC</name>
<evidence type="ECO:0000313" key="15">
    <source>
        <dbReference type="EMBL" id="AMM33053.1"/>
    </source>
</evidence>
<keyword evidence="9 12" id="KW-0255">Endonuclease</keyword>
<dbReference type="AlphaFoldDB" id="A0A127A168"/>
<accession>A0A127A168</accession>
<keyword evidence="7 12" id="KW-0540">Nuclease</keyword>
<keyword evidence="10 12" id="KW-0378">Hydrolase</keyword>
<dbReference type="EMBL" id="CP014518">
    <property type="protein sequence ID" value="AMM33053.1"/>
    <property type="molecule type" value="Genomic_DNA"/>
</dbReference>
<dbReference type="GO" id="GO:0032299">
    <property type="term" value="C:ribonuclease H2 complex"/>
    <property type="evidence" value="ECO:0007669"/>
    <property type="project" value="TreeGrafter"/>
</dbReference>
<comment type="function">
    <text evidence="3 13">Endonuclease that specifically degrades the RNA of RNA-DNA hybrids.</text>
</comment>
<dbReference type="InterPro" id="IPR001352">
    <property type="entry name" value="RNase_HII/HIII"/>
</dbReference>
<gene>
    <name evidence="15" type="ORF">SA2016_2384</name>
</gene>
<evidence type="ECO:0000256" key="1">
    <source>
        <dbReference type="ARBA" id="ARBA00000077"/>
    </source>
</evidence>
<comment type="catalytic activity">
    <reaction evidence="1 12 13">
        <text>Endonucleolytic cleavage to 5'-phosphomonoester.</text>
        <dbReference type="EC" id="3.1.26.4"/>
    </reaction>
</comment>
<evidence type="ECO:0000256" key="3">
    <source>
        <dbReference type="ARBA" id="ARBA00004065"/>
    </source>
</evidence>